<organism evidence="11 12">
    <name type="scientific">Maribrevibacterium harenarium</name>
    <dbReference type="NCBI Taxonomy" id="2589817"/>
    <lineage>
        <taxon>Bacteria</taxon>
        <taxon>Pseudomonadati</taxon>
        <taxon>Pseudomonadota</taxon>
        <taxon>Gammaproteobacteria</taxon>
        <taxon>Oceanospirillales</taxon>
        <taxon>Oceanospirillaceae</taxon>
        <taxon>Maribrevibacterium</taxon>
    </lineage>
</organism>
<protein>
    <recommendedName>
        <fullName evidence="9">Threonylcarbamoyl-AMP synthase</fullName>
        <shortName evidence="9">TC-AMP synthase</shortName>
        <ecNumber evidence="9">2.7.7.87</ecNumber>
    </recommendedName>
    <alternativeName>
        <fullName evidence="9">L-threonylcarbamoyladenylate synthase</fullName>
    </alternativeName>
    <alternativeName>
        <fullName evidence="9">t(6)A37 threonylcarbamoyladenosine biosynthesis protein TsaC</fullName>
    </alternativeName>
    <alternativeName>
        <fullName evidence="9">tRNA threonylcarbamoyladenosine biosynthesis protein TsaC</fullName>
    </alternativeName>
</protein>
<dbReference type="GO" id="GO:0005524">
    <property type="term" value="F:ATP binding"/>
    <property type="evidence" value="ECO:0007669"/>
    <property type="project" value="UniProtKB-UniRule"/>
</dbReference>
<dbReference type="Gene3D" id="3.90.870.10">
    <property type="entry name" value="DHBP synthase"/>
    <property type="match status" value="1"/>
</dbReference>
<keyword evidence="3 9" id="KW-0808">Transferase</keyword>
<feature type="domain" description="YrdC-like" evidence="10">
    <location>
        <begin position="4"/>
        <end position="185"/>
    </location>
</feature>
<evidence type="ECO:0000256" key="3">
    <source>
        <dbReference type="ARBA" id="ARBA00022679"/>
    </source>
</evidence>
<dbReference type="GO" id="GO:0005737">
    <property type="term" value="C:cytoplasm"/>
    <property type="evidence" value="ECO:0007669"/>
    <property type="project" value="UniProtKB-SubCell"/>
</dbReference>
<keyword evidence="12" id="KW-1185">Reference proteome</keyword>
<dbReference type="SUPFAM" id="SSF55821">
    <property type="entry name" value="YrdC/RibB"/>
    <property type="match status" value="1"/>
</dbReference>
<evidence type="ECO:0000256" key="6">
    <source>
        <dbReference type="ARBA" id="ARBA00022741"/>
    </source>
</evidence>
<evidence type="ECO:0000313" key="11">
    <source>
        <dbReference type="EMBL" id="TPE54340.1"/>
    </source>
</evidence>
<evidence type="ECO:0000256" key="2">
    <source>
        <dbReference type="ARBA" id="ARBA00022490"/>
    </source>
</evidence>
<dbReference type="OrthoDB" id="9814580at2"/>
<dbReference type="PANTHER" id="PTHR17490:SF18">
    <property type="entry name" value="THREONYLCARBAMOYL-AMP SYNTHASE"/>
    <property type="match status" value="1"/>
</dbReference>
<dbReference type="GO" id="GO:0000049">
    <property type="term" value="F:tRNA binding"/>
    <property type="evidence" value="ECO:0007669"/>
    <property type="project" value="TreeGrafter"/>
</dbReference>
<dbReference type="EMBL" id="VFRR01000006">
    <property type="protein sequence ID" value="TPE54340.1"/>
    <property type="molecule type" value="Genomic_DNA"/>
</dbReference>
<evidence type="ECO:0000256" key="1">
    <source>
        <dbReference type="ARBA" id="ARBA00004496"/>
    </source>
</evidence>
<name>A0A501WZS7_9GAMM</name>
<comment type="catalytic activity">
    <reaction evidence="8 9">
        <text>L-threonine + hydrogencarbonate + ATP = L-threonylcarbamoyladenylate + diphosphate + H2O</text>
        <dbReference type="Rhea" id="RHEA:36407"/>
        <dbReference type="ChEBI" id="CHEBI:15377"/>
        <dbReference type="ChEBI" id="CHEBI:17544"/>
        <dbReference type="ChEBI" id="CHEBI:30616"/>
        <dbReference type="ChEBI" id="CHEBI:33019"/>
        <dbReference type="ChEBI" id="CHEBI:57926"/>
        <dbReference type="ChEBI" id="CHEBI:73682"/>
        <dbReference type="EC" id="2.7.7.87"/>
    </reaction>
</comment>
<dbReference type="Proteomes" id="UP000315901">
    <property type="component" value="Unassembled WGS sequence"/>
</dbReference>
<evidence type="ECO:0000256" key="5">
    <source>
        <dbReference type="ARBA" id="ARBA00022695"/>
    </source>
</evidence>
<reference evidence="11 12" key="1">
    <citation type="submission" date="2019-06" db="EMBL/GenBank/DDBJ databases">
        <title>A novel bacterium of genus Marinomonas, isolated from coastal sand.</title>
        <authorList>
            <person name="Huang H."/>
            <person name="Mo K."/>
            <person name="Hu Y."/>
        </authorList>
    </citation>
    <scope>NUCLEOTIDE SEQUENCE [LARGE SCALE GENOMIC DNA]</scope>
    <source>
        <strain evidence="11 12">HB171799</strain>
    </source>
</reference>
<dbReference type="PROSITE" id="PS51163">
    <property type="entry name" value="YRDC"/>
    <property type="match status" value="1"/>
</dbReference>
<proteinExistence type="inferred from homology"/>
<keyword evidence="7 9" id="KW-0067">ATP-binding</keyword>
<keyword evidence="6 9" id="KW-0547">Nucleotide-binding</keyword>
<evidence type="ECO:0000313" key="12">
    <source>
        <dbReference type="Proteomes" id="UP000315901"/>
    </source>
</evidence>
<evidence type="ECO:0000256" key="9">
    <source>
        <dbReference type="HAMAP-Rule" id="MF_01852"/>
    </source>
</evidence>
<dbReference type="InterPro" id="IPR017945">
    <property type="entry name" value="DHBP_synth_RibB-like_a/b_dom"/>
</dbReference>
<dbReference type="InterPro" id="IPR023535">
    <property type="entry name" value="TC-AMP_synthase"/>
</dbReference>
<dbReference type="GO" id="GO:0006450">
    <property type="term" value="P:regulation of translational fidelity"/>
    <property type="evidence" value="ECO:0007669"/>
    <property type="project" value="TreeGrafter"/>
</dbReference>
<comment type="subcellular location">
    <subcellularLocation>
        <location evidence="1 9">Cytoplasm</location>
    </subcellularLocation>
</comment>
<sequence length="185" mass="19957">MLISTAIDELAAIMRAGGVIAYPTEAVWGLGCDPNNAAAVQRILDLKQRPMEKGLILVAGAPEQLTPWANDLPVEAVARLYSKCERPTSWVVPDTTIAPTWVRGSHESIAIRLSQHPYVSRLCEAFGGPIVSTSANPASLEPARSLEEVTAYFRDNLDGILDAPLGGEQQPSQILDLLTGKPFRL</sequence>
<dbReference type="HAMAP" id="MF_01852">
    <property type="entry name" value="TsaC"/>
    <property type="match status" value="1"/>
</dbReference>
<comment type="caution">
    <text evidence="11">The sequence shown here is derived from an EMBL/GenBank/DDBJ whole genome shotgun (WGS) entry which is preliminary data.</text>
</comment>
<gene>
    <name evidence="9" type="primary">tsaC</name>
    <name evidence="11" type="ORF">FJM67_05190</name>
</gene>
<keyword evidence="2 9" id="KW-0963">Cytoplasm</keyword>
<dbReference type="GO" id="GO:0003725">
    <property type="term" value="F:double-stranded RNA binding"/>
    <property type="evidence" value="ECO:0007669"/>
    <property type="project" value="InterPro"/>
</dbReference>
<comment type="function">
    <text evidence="9">Required for the formation of a threonylcarbamoyl group on adenosine at position 37 (t(6)A37) in tRNAs that read codons beginning with adenine. Catalyzes the conversion of L-threonine, HCO(3)(-)/CO(2) and ATP to give threonylcarbamoyl-AMP (TC-AMP) as the acyladenylate intermediate, with the release of diphosphate.</text>
</comment>
<dbReference type="AlphaFoldDB" id="A0A501WZS7"/>
<comment type="similarity">
    <text evidence="9">Belongs to the SUA5 family. TsaC subfamily.</text>
</comment>
<evidence type="ECO:0000256" key="8">
    <source>
        <dbReference type="ARBA" id="ARBA00048366"/>
    </source>
</evidence>
<dbReference type="InterPro" id="IPR050156">
    <property type="entry name" value="TC-AMP_synthase_SUA5"/>
</dbReference>
<keyword evidence="5 9" id="KW-0548">Nucleotidyltransferase</keyword>
<dbReference type="GO" id="GO:0061710">
    <property type="term" value="F:L-threonylcarbamoyladenylate synthase"/>
    <property type="evidence" value="ECO:0007669"/>
    <property type="project" value="UniProtKB-EC"/>
</dbReference>
<dbReference type="Pfam" id="PF01300">
    <property type="entry name" value="Sua5_yciO_yrdC"/>
    <property type="match status" value="1"/>
</dbReference>
<keyword evidence="4 9" id="KW-0819">tRNA processing</keyword>
<dbReference type="GO" id="GO:0002949">
    <property type="term" value="P:tRNA threonylcarbamoyladenosine modification"/>
    <property type="evidence" value="ECO:0007669"/>
    <property type="project" value="UniProtKB-UniRule"/>
</dbReference>
<evidence type="ECO:0000256" key="7">
    <source>
        <dbReference type="ARBA" id="ARBA00022840"/>
    </source>
</evidence>
<dbReference type="PANTHER" id="PTHR17490">
    <property type="entry name" value="SUA5"/>
    <property type="match status" value="1"/>
</dbReference>
<accession>A0A501WZS7</accession>
<dbReference type="InterPro" id="IPR006070">
    <property type="entry name" value="Sua5-like_dom"/>
</dbReference>
<dbReference type="EC" id="2.7.7.87" evidence="9"/>
<dbReference type="RefSeq" id="WP_140587611.1">
    <property type="nucleotide sequence ID" value="NZ_VFRR01000006.1"/>
</dbReference>
<evidence type="ECO:0000256" key="4">
    <source>
        <dbReference type="ARBA" id="ARBA00022694"/>
    </source>
</evidence>
<evidence type="ECO:0000259" key="10">
    <source>
        <dbReference type="PROSITE" id="PS51163"/>
    </source>
</evidence>